<sequence length="344" mass="36435">MSGLEKSGAANYDNAELKPGTPEVAKDVKVLAVQPGELQVSWTIPELALGKLASSRAVAFLKEKNVNFCSANAEPYTCVLSELLQGTEYTVVVEVCVTPPDAESYPDSESLPDSGALWCSTTTGVQQKTLGESPEAAKGVSVLSLRPGELNVSWTIPELTLGRVAYSRAIALLEGRNVTSCSANYTNQACVLQGLAHATVYTVVVEVCVTPSDAESFPDSSATWCSTTTDVQKMTLSQSPEVAEGVTVRALRTKELQVSWTIPKLALGTLASSRATAFSKGKNVTSCSANAQPYTCVLSELDHATEYTVFVEVCVIPPDAESFPDSGATWCSTTTGVQKKTLSQ</sequence>
<dbReference type="Proteomes" id="UP000281553">
    <property type="component" value="Unassembled WGS sequence"/>
</dbReference>
<dbReference type="InterPro" id="IPR003961">
    <property type="entry name" value="FN3_dom"/>
</dbReference>
<feature type="domain" description="Fibronectin type-III" evidence="1">
    <location>
        <begin position="22"/>
        <end position="100"/>
    </location>
</feature>
<dbReference type="SUPFAM" id="SSF49265">
    <property type="entry name" value="Fibronectin type III"/>
    <property type="match status" value="2"/>
</dbReference>
<gene>
    <name evidence="2" type="ORF">DILT_LOCUS3733</name>
</gene>
<protein>
    <recommendedName>
        <fullName evidence="1">Fibronectin type-III domain-containing protein</fullName>
    </recommendedName>
</protein>
<name>A0A3P6TKA3_DIBLA</name>
<dbReference type="SMART" id="SM00060">
    <property type="entry name" value="FN3"/>
    <property type="match status" value="3"/>
</dbReference>
<dbReference type="AlphaFoldDB" id="A0A3P6TKA3"/>
<dbReference type="InterPro" id="IPR036116">
    <property type="entry name" value="FN3_sf"/>
</dbReference>
<keyword evidence="3" id="KW-1185">Reference proteome</keyword>
<feature type="domain" description="Fibronectin type-III" evidence="1">
    <location>
        <begin position="240"/>
        <end position="318"/>
    </location>
</feature>
<dbReference type="EMBL" id="UYRU01044163">
    <property type="protein sequence ID" value="VDK85607.1"/>
    <property type="molecule type" value="Genomic_DNA"/>
</dbReference>
<evidence type="ECO:0000313" key="3">
    <source>
        <dbReference type="Proteomes" id="UP000281553"/>
    </source>
</evidence>
<reference evidence="2 3" key="1">
    <citation type="submission" date="2018-11" db="EMBL/GenBank/DDBJ databases">
        <authorList>
            <consortium name="Pathogen Informatics"/>
        </authorList>
    </citation>
    <scope>NUCLEOTIDE SEQUENCE [LARGE SCALE GENOMIC DNA]</scope>
</reference>
<feature type="domain" description="Fibronectin type-III" evidence="1">
    <location>
        <begin position="134"/>
        <end position="212"/>
    </location>
</feature>
<evidence type="ECO:0000259" key="1">
    <source>
        <dbReference type="SMART" id="SM00060"/>
    </source>
</evidence>
<accession>A0A3P6TKA3</accession>
<evidence type="ECO:0000313" key="2">
    <source>
        <dbReference type="EMBL" id="VDK85607.1"/>
    </source>
</evidence>
<proteinExistence type="predicted"/>
<organism evidence="2 3">
    <name type="scientific">Dibothriocephalus latus</name>
    <name type="common">Fish tapeworm</name>
    <name type="synonym">Diphyllobothrium latum</name>
    <dbReference type="NCBI Taxonomy" id="60516"/>
    <lineage>
        <taxon>Eukaryota</taxon>
        <taxon>Metazoa</taxon>
        <taxon>Spiralia</taxon>
        <taxon>Lophotrochozoa</taxon>
        <taxon>Platyhelminthes</taxon>
        <taxon>Cestoda</taxon>
        <taxon>Eucestoda</taxon>
        <taxon>Diphyllobothriidea</taxon>
        <taxon>Diphyllobothriidae</taxon>
        <taxon>Dibothriocephalus</taxon>
    </lineage>
</organism>